<keyword evidence="2" id="KW-0456">Lyase</keyword>
<dbReference type="InterPro" id="IPR007392">
    <property type="entry name" value="GD_AH_second"/>
</dbReference>
<dbReference type="InterPro" id="IPR044144">
    <property type="entry name" value="SAF_UxaA/GarD"/>
</dbReference>
<dbReference type="InterPro" id="IPR013974">
    <property type="entry name" value="SAF"/>
</dbReference>
<evidence type="ECO:0000259" key="3">
    <source>
        <dbReference type="SMART" id="SM00858"/>
    </source>
</evidence>
<dbReference type="InterPro" id="IPR052172">
    <property type="entry name" value="UxaA_altronate/galactarate_dh"/>
</dbReference>
<dbReference type="PANTHER" id="PTHR30536:SF5">
    <property type="entry name" value="ALTRONATE DEHYDRATASE"/>
    <property type="match status" value="1"/>
</dbReference>
<feature type="domain" description="SAF" evidence="3">
    <location>
        <begin position="15"/>
        <end position="86"/>
    </location>
</feature>
<dbReference type="AlphaFoldDB" id="A0A502HF63"/>
<evidence type="ECO:0000313" key="4">
    <source>
        <dbReference type="EMBL" id="TPG71860.1"/>
    </source>
</evidence>
<dbReference type="EMBL" id="RCYZ01000001">
    <property type="protein sequence ID" value="TPG71860.1"/>
    <property type="molecule type" value="Genomic_DNA"/>
</dbReference>
<dbReference type="InterPro" id="IPR048332">
    <property type="entry name" value="GD_AH_C"/>
</dbReference>
<dbReference type="OrthoDB" id="9804574at2"/>
<dbReference type="RefSeq" id="WP_140464440.1">
    <property type="nucleotide sequence ID" value="NZ_RCYZ01000001.1"/>
</dbReference>
<dbReference type="PANTHER" id="PTHR30536">
    <property type="entry name" value="ALTRONATE/GALACTARATE DEHYDRATASE"/>
    <property type="match status" value="1"/>
</dbReference>
<accession>A0A502HF63</accession>
<evidence type="ECO:0000256" key="1">
    <source>
        <dbReference type="ARBA" id="ARBA00010986"/>
    </source>
</evidence>
<evidence type="ECO:0000313" key="5">
    <source>
        <dbReference type="Proteomes" id="UP000317646"/>
    </source>
</evidence>
<dbReference type="Proteomes" id="UP000317646">
    <property type="component" value="Unassembled WGS sequence"/>
</dbReference>
<evidence type="ECO:0000256" key="2">
    <source>
        <dbReference type="ARBA" id="ARBA00023239"/>
    </source>
</evidence>
<protein>
    <submittedName>
        <fullName evidence="4">Altronate dehydratase</fullName>
    </submittedName>
</protein>
<sequence length="550" mass="58138">MSAPAARFLRIHPADNVMVALQDLPAATVVRFENQVLVLPEAIPAKHKFFLHEMAPGAEVTMYGGLVGKAQVHIAQGGRMTTANTAHAADPYAYRGWQQGPWVAPDAARFAGRTFQGYHRADGRVGTANYWLFVPLVFCENRNLDAIKEALHHELGYATTGKYRLFAHDLLRAYQQGDDGQGIQLAPASTPARARVFPNVDGIKFLNHSGGCGGTRQDADTLGELLAAYADHPNVAGVTVLSLGCQHLQTSNFRASLQRRNPQFDKPLLVFEQQLMDSEEQVVSEAIRQTFRGLARANENVRRPAPLSALSIGVKCGGSDGFSGLSANPAVGYAADLLVGLGGQVLLAEFPELCGAEQNILDRCPDGALAGRFTQLMGDYDALATAVGSGFFMNPSPGNIADGLITDAIKSAGAAKKGGTSPVADVLDYTEPARRPGLSLVCTPGNDVEATTGQAAAGATLILFTTGLGTPTGNPVCPVIKVATNTGLARRLADIIDLDAGPVIAGTKTIEQMGEEILDYCVRAASGEVIPKAVALGQDDFIPWKRGVSL</sequence>
<name>A0A502HF63_9BACT</name>
<proteinExistence type="inferred from homology"/>
<organism evidence="4 5">
    <name type="scientific">Hymenobacter nivis</name>
    <dbReference type="NCBI Taxonomy" id="1850093"/>
    <lineage>
        <taxon>Bacteria</taxon>
        <taxon>Pseudomonadati</taxon>
        <taxon>Bacteroidota</taxon>
        <taxon>Cytophagia</taxon>
        <taxon>Cytophagales</taxon>
        <taxon>Hymenobacteraceae</taxon>
        <taxon>Hymenobacter</taxon>
    </lineage>
</organism>
<comment type="similarity">
    <text evidence="1">Belongs to the UxaA family.</text>
</comment>
<dbReference type="SMART" id="SM00858">
    <property type="entry name" value="SAF"/>
    <property type="match status" value="1"/>
</dbReference>
<dbReference type="Gene3D" id="2.30.130.110">
    <property type="match status" value="1"/>
</dbReference>
<dbReference type="Pfam" id="PF20629">
    <property type="entry name" value="GD_AH_C"/>
    <property type="match status" value="1"/>
</dbReference>
<gene>
    <name evidence="4" type="ORF">EAH73_00990</name>
</gene>
<dbReference type="CDD" id="cd11613">
    <property type="entry name" value="SAF_AH_GD"/>
    <property type="match status" value="1"/>
</dbReference>
<dbReference type="GO" id="GO:0019698">
    <property type="term" value="P:D-galacturonate catabolic process"/>
    <property type="evidence" value="ECO:0007669"/>
    <property type="project" value="TreeGrafter"/>
</dbReference>
<keyword evidence="5" id="KW-1185">Reference proteome</keyword>
<dbReference type="Pfam" id="PF04295">
    <property type="entry name" value="GD_AH_second"/>
    <property type="match status" value="1"/>
</dbReference>
<dbReference type="GO" id="GO:0016829">
    <property type="term" value="F:lyase activity"/>
    <property type="evidence" value="ECO:0007669"/>
    <property type="project" value="UniProtKB-KW"/>
</dbReference>
<comment type="caution">
    <text evidence="4">The sequence shown here is derived from an EMBL/GenBank/DDBJ whole genome shotgun (WGS) entry which is preliminary data.</text>
</comment>
<reference evidence="4 5" key="1">
    <citation type="journal article" date="2019" name="Environ. Microbiol.">
        <title>Species interactions and distinct microbial communities in high Arctic permafrost affected cryosols are associated with the CH4 and CO2 gas fluxes.</title>
        <authorList>
            <person name="Altshuler I."/>
            <person name="Hamel J."/>
            <person name="Turney S."/>
            <person name="Magnuson E."/>
            <person name="Levesque R."/>
            <person name="Greer C."/>
            <person name="Whyte L.G."/>
        </authorList>
    </citation>
    <scope>NUCLEOTIDE SEQUENCE [LARGE SCALE GENOMIC DNA]</scope>
    <source>
        <strain evidence="4 5">S9.2P</strain>
    </source>
</reference>